<dbReference type="GO" id="GO:0005739">
    <property type="term" value="C:mitochondrion"/>
    <property type="evidence" value="ECO:0007669"/>
    <property type="project" value="TreeGrafter"/>
</dbReference>
<dbReference type="SUPFAM" id="SSF81606">
    <property type="entry name" value="PP2C-like"/>
    <property type="match status" value="1"/>
</dbReference>
<evidence type="ECO:0000259" key="1">
    <source>
        <dbReference type="PROSITE" id="PS51746"/>
    </source>
</evidence>
<dbReference type="InterPro" id="IPR015655">
    <property type="entry name" value="PP2C"/>
</dbReference>
<dbReference type="GeneID" id="20670638"/>
<dbReference type="Pfam" id="PF00481">
    <property type="entry name" value="PP2C"/>
    <property type="match status" value="1"/>
</dbReference>
<dbReference type="InterPro" id="IPR036457">
    <property type="entry name" value="PPM-type-like_dom_sf"/>
</dbReference>
<dbReference type="RefSeq" id="XP_009547724.1">
    <property type="nucleotide sequence ID" value="XM_009549429.1"/>
</dbReference>
<dbReference type="HOGENOM" id="CLU_020130_0_0_1"/>
<dbReference type="Gene3D" id="3.60.40.10">
    <property type="entry name" value="PPM-type phosphatase domain"/>
    <property type="match status" value="1"/>
</dbReference>
<dbReference type="PANTHER" id="PTHR13832">
    <property type="entry name" value="PROTEIN PHOSPHATASE 2C"/>
    <property type="match status" value="1"/>
</dbReference>
<evidence type="ECO:0000313" key="2">
    <source>
        <dbReference type="EMBL" id="ETW81044.1"/>
    </source>
</evidence>
<dbReference type="SMART" id="SM00332">
    <property type="entry name" value="PP2Cc"/>
    <property type="match status" value="1"/>
</dbReference>
<dbReference type="PROSITE" id="PS51746">
    <property type="entry name" value="PPM_2"/>
    <property type="match status" value="1"/>
</dbReference>
<organism evidence="2 3">
    <name type="scientific">Heterobasidion irregulare (strain TC 32-1)</name>
    <dbReference type="NCBI Taxonomy" id="747525"/>
    <lineage>
        <taxon>Eukaryota</taxon>
        <taxon>Fungi</taxon>
        <taxon>Dikarya</taxon>
        <taxon>Basidiomycota</taxon>
        <taxon>Agaricomycotina</taxon>
        <taxon>Agaricomycetes</taxon>
        <taxon>Russulales</taxon>
        <taxon>Bondarzewiaceae</taxon>
        <taxon>Heterobasidion</taxon>
        <taxon>Heterobasidion annosum species complex</taxon>
    </lineage>
</organism>
<reference evidence="2 3" key="1">
    <citation type="journal article" date="2012" name="New Phytol.">
        <title>Insight into trade-off between wood decay and parasitism from the genome of a fungal forest pathogen.</title>
        <authorList>
            <person name="Olson A."/>
            <person name="Aerts A."/>
            <person name="Asiegbu F."/>
            <person name="Belbahri L."/>
            <person name="Bouzid O."/>
            <person name="Broberg A."/>
            <person name="Canback B."/>
            <person name="Coutinho P.M."/>
            <person name="Cullen D."/>
            <person name="Dalman K."/>
            <person name="Deflorio G."/>
            <person name="van Diepen L.T."/>
            <person name="Dunand C."/>
            <person name="Duplessis S."/>
            <person name="Durling M."/>
            <person name="Gonthier P."/>
            <person name="Grimwood J."/>
            <person name="Fossdal C.G."/>
            <person name="Hansson D."/>
            <person name="Henrissat B."/>
            <person name="Hietala A."/>
            <person name="Himmelstrand K."/>
            <person name="Hoffmeister D."/>
            <person name="Hogberg N."/>
            <person name="James T.Y."/>
            <person name="Karlsson M."/>
            <person name="Kohler A."/>
            <person name="Kues U."/>
            <person name="Lee Y.H."/>
            <person name="Lin Y.C."/>
            <person name="Lind M."/>
            <person name="Lindquist E."/>
            <person name="Lombard V."/>
            <person name="Lucas S."/>
            <person name="Lunden K."/>
            <person name="Morin E."/>
            <person name="Murat C."/>
            <person name="Park J."/>
            <person name="Raffaello T."/>
            <person name="Rouze P."/>
            <person name="Salamov A."/>
            <person name="Schmutz J."/>
            <person name="Solheim H."/>
            <person name="Stahlberg J."/>
            <person name="Velez H."/>
            <person name="de Vries R.P."/>
            <person name="Wiebenga A."/>
            <person name="Woodward S."/>
            <person name="Yakovlev I."/>
            <person name="Garbelotto M."/>
            <person name="Martin F."/>
            <person name="Grigoriev I.V."/>
            <person name="Stenlid J."/>
        </authorList>
    </citation>
    <scope>NUCLEOTIDE SEQUENCE [LARGE SCALE GENOMIC DNA]</scope>
    <source>
        <strain evidence="2 3">TC 32-1</strain>
    </source>
</reference>
<dbReference type="GO" id="GO:0004741">
    <property type="term" value="F:[pyruvate dehydrogenase (acetyl-transferring)]-phosphatase activity"/>
    <property type="evidence" value="ECO:0007669"/>
    <property type="project" value="TreeGrafter"/>
</dbReference>
<sequence length="388" mass="43356">MLSETHLSNELRRLANPCSREGVDGITFQPCPIFEFRSQDRSRIEHWPMPGGTWVFTAIFDGHAGHSTVDHTAQTIPVMVKNSLDAYLRASPRTPPSPDRISSILSDAIVRFDHSITTEFLSLFPGGPAALARMSDGQIRHIIDDRATGGRNTTSAIRCLQGSTALITLTDPAKINLWVANLGDCQAVLGSRNAQGQWHASFATTLHDGENLHEIHRIRSEHPGERESTLDNRVIGFLGPTRSVGDTWLKIPAIYSQRVLLGFRQEWTVERPEPFISRITTPPYVSSTPDVYHLPLPRGAPGRPRDLFLLMCSDGLGDLYDDRSRADIINRWVRTVGRSLDSRDQSNLSLILLRDALGGADTRLVSQYLTVEMDEKWMDDVTVIVQRF</sequence>
<dbReference type="PANTHER" id="PTHR13832:SF792">
    <property type="entry name" value="GM14286P"/>
    <property type="match status" value="1"/>
</dbReference>
<protein>
    <recommendedName>
        <fullName evidence="1">PPM-type phosphatase domain-containing protein</fullName>
    </recommendedName>
</protein>
<dbReference type="KEGG" id="hir:HETIRDRAFT_320049"/>
<dbReference type="EMBL" id="KI925459">
    <property type="protein sequence ID" value="ETW81044.1"/>
    <property type="molecule type" value="Genomic_DNA"/>
</dbReference>
<dbReference type="Proteomes" id="UP000030671">
    <property type="component" value="Unassembled WGS sequence"/>
</dbReference>
<name>W4K5K5_HETIT</name>
<proteinExistence type="predicted"/>
<dbReference type="AlphaFoldDB" id="W4K5K5"/>
<gene>
    <name evidence="2" type="ORF">HETIRDRAFT_320049</name>
</gene>
<keyword evidence="3" id="KW-1185">Reference proteome</keyword>
<feature type="domain" description="PPM-type phosphatase" evidence="1">
    <location>
        <begin position="37"/>
        <end position="388"/>
    </location>
</feature>
<accession>W4K5K5</accession>
<dbReference type="STRING" id="747525.W4K5K5"/>
<dbReference type="eggNOG" id="KOG0700">
    <property type="taxonomic scope" value="Eukaryota"/>
</dbReference>
<dbReference type="InterPro" id="IPR001932">
    <property type="entry name" value="PPM-type_phosphatase-like_dom"/>
</dbReference>
<dbReference type="InParanoid" id="W4K5K5"/>
<evidence type="ECO:0000313" key="3">
    <source>
        <dbReference type="Proteomes" id="UP000030671"/>
    </source>
</evidence>
<dbReference type="OrthoDB" id="420076at2759"/>
<dbReference type="CDD" id="cd00143">
    <property type="entry name" value="PP2Cc"/>
    <property type="match status" value="1"/>
</dbReference>